<dbReference type="CDD" id="cd12532">
    <property type="entry name" value="RRM3_MEI2_fungi"/>
    <property type="match status" value="1"/>
</dbReference>
<dbReference type="SUPFAM" id="SSF54928">
    <property type="entry name" value="RNA-binding domain, RBD"/>
    <property type="match status" value="1"/>
</dbReference>
<dbReference type="EMBL" id="LVVM01001575">
    <property type="protein sequence ID" value="OJA18245.1"/>
    <property type="molecule type" value="Genomic_DNA"/>
</dbReference>
<evidence type="ECO:0000313" key="6">
    <source>
        <dbReference type="Proteomes" id="UP000183567"/>
    </source>
</evidence>
<feature type="compositionally biased region" description="Basic and acidic residues" evidence="3">
    <location>
        <begin position="340"/>
        <end position="363"/>
    </location>
</feature>
<evidence type="ECO:0000259" key="4">
    <source>
        <dbReference type="PROSITE" id="PS50102"/>
    </source>
</evidence>
<feature type="compositionally biased region" description="Low complexity" evidence="3">
    <location>
        <begin position="71"/>
        <end position="90"/>
    </location>
</feature>
<dbReference type="STRING" id="180088.A0A1J8QB81"/>
<feature type="region of interest" description="Disordered" evidence="3">
    <location>
        <begin position="340"/>
        <end position="380"/>
    </location>
</feature>
<dbReference type="InterPro" id="IPR034862">
    <property type="entry name" value="Fungal_Mei2-like_RRM3"/>
</dbReference>
<dbReference type="InterPro" id="IPR000504">
    <property type="entry name" value="RRM_dom"/>
</dbReference>
<evidence type="ECO:0000256" key="2">
    <source>
        <dbReference type="PROSITE-ProRule" id="PRU00176"/>
    </source>
</evidence>
<feature type="compositionally biased region" description="Basic and acidic residues" evidence="3">
    <location>
        <begin position="1"/>
        <end position="12"/>
    </location>
</feature>
<accession>A0A1J8QB81</accession>
<gene>
    <name evidence="5" type="ORF">AZE42_05167</name>
</gene>
<feature type="region of interest" description="Disordered" evidence="3">
    <location>
        <begin position="1"/>
        <end position="96"/>
    </location>
</feature>
<comment type="caution">
    <text evidence="5">The sequence shown here is derived from an EMBL/GenBank/DDBJ whole genome shotgun (WGS) entry which is preliminary data.</text>
</comment>
<organism evidence="5 6">
    <name type="scientific">Rhizopogon vesiculosus</name>
    <dbReference type="NCBI Taxonomy" id="180088"/>
    <lineage>
        <taxon>Eukaryota</taxon>
        <taxon>Fungi</taxon>
        <taxon>Dikarya</taxon>
        <taxon>Basidiomycota</taxon>
        <taxon>Agaricomycotina</taxon>
        <taxon>Agaricomycetes</taxon>
        <taxon>Agaricomycetidae</taxon>
        <taxon>Boletales</taxon>
        <taxon>Suillineae</taxon>
        <taxon>Rhizopogonaceae</taxon>
        <taxon>Rhizopogon</taxon>
    </lineage>
</organism>
<dbReference type="AlphaFoldDB" id="A0A1J8QB81"/>
<reference evidence="5 6" key="1">
    <citation type="submission" date="2016-03" db="EMBL/GenBank/DDBJ databases">
        <title>Comparative genomics of the ectomycorrhizal sister species Rhizopogon vinicolor and Rhizopogon vesiculosus (Basidiomycota: Boletales) reveals a divergence of the mating type B locus.</title>
        <authorList>
            <person name="Mujic A.B."/>
            <person name="Kuo A."/>
            <person name="Tritt A."/>
            <person name="Lipzen A."/>
            <person name="Chen C."/>
            <person name="Johnson J."/>
            <person name="Sharma A."/>
            <person name="Barry K."/>
            <person name="Grigoriev I.V."/>
            <person name="Spatafora J.W."/>
        </authorList>
    </citation>
    <scope>NUCLEOTIDE SEQUENCE [LARGE SCALE GENOMIC DNA]</scope>
    <source>
        <strain evidence="5 6">AM-OR11-056</strain>
    </source>
</reference>
<dbReference type="PROSITE" id="PS50102">
    <property type="entry name" value="RRM"/>
    <property type="match status" value="1"/>
</dbReference>
<name>A0A1J8QB81_9AGAM</name>
<feature type="compositionally biased region" description="Low complexity" evidence="3">
    <location>
        <begin position="14"/>
        <end position="29"/>
    </location>
</feature>
<keyword evidence="6" id="KW-1185">Reference proteome</keyword>
<dbReference type="Proteomes" id="UP000183567">
    <property type="component" value="Unassembled WGS sequence"/>
</dbReference>
<protein>
    <recommendedName>
        <fullName evidence="4">RRM domain-containing protein</fullName>
    </recommendedName>
</protein>
<dbReference type="PANTHER" id="PTHR23189">
    <property type="entry name" value="RNA RECOGNITION MOTIF-CONTAINING"/>
    <property type="match status" value="1"/>
</dbReference>
<dbReference type="InterPro" id="IPR012677">
    <property type="entry name" value="Nucleotide-bd_a/b_plait_sf"/>
</dbReference>
<dbReference type="Pfam" id="PF04059">
    <property type="entry name" value="RRM_2"/>
    <property type="match status" value="1"/>
</dbReference>
<evidence type="ECO:0000256" key="1">
    <source>
        <dbReference type="ARBA" id="ARBA00022884"/>
    </source>
</evidence>
<feature type="compositionally biased region" description="Polar residues" evidence="3">
    <location>
        <begin position="367"/>
        <end position="380"/>
    </location>
</feature>
<feature type="region of interest" description="Disordered" evidence="3">
    <location>
        <begin position="770"/>
        <end position="857"/>
    </location>
</feature>
<dbReference type="Gene3D" id="3.30.70.330">
    <property type="match status" value="1"/>
</dbReference>
<dbReference type="InterPro" id="IPR035979">
    <property type="entry name" value="RBD_domain_sf"/>
</dbReference>
<dbReference type="GO" id="GO:0003723">
    <property type="term" value="F:RNA binding"/>
    <property type="evidence" value="ECO:0007669"/>
    <property type="project" value="UniProtKB-UniRule"/>
</dbReference>
<evidence type="ECO:0000313" key="5">
    <source>
        <dbReference type="EMBL" id="OJA18245.1"/>
    </source>
</evidence>
<dbReference type="OrthoDB" id="417481at2759"/>
<dbReference type="InterPro" id="IPR007201">
    <property type="entry name" value="Mei2-like_Rrm_C"/>
</dbReference>
<sequence length="857" mass="95675">MSIFERDPRECATRSPRLQPSPSLPNLRPSPREMATSRHVTRPPPKSQPSSSNVKDGTSCCPKTYSRKTHATTTHYLTPPLTPSSSLQSDSTDHESTDPIILSADLRRLTLANSASESNQHSRFLIIGNAPSDLSEDDIRQYFKSLTSTTVTAPSTWSTPSVTRRLPSKPIQTIFRRSPENRDFIVAFYDIRDAEHAKHIIESKASKRLKDGTGIPPSQAGGNIRDEALTCCLADSGYCADLLGDLSPSVMTQTEGTVVVSVKDTSPTRDFSASRIRTRTHFTVQVKVRSILGKYGELRNIFLAEYYDVRDADAAWGALDGHVVDSMELRVFSRSPLRDHLSEPQKESSCNRECEIGGEHPAEPKTPTVTTYLSQPSQATSNSIDVPFPVLNDIGAGVCYPEREHPVSDSRDSSAGFQALKDRRRSAVGLDDLLSVHRDASTDVNVIDNSIAPGQYGRRSSNHLLFDSTRRAHQKEFDAGHNRKHSMYDHEPEVSDTPGHAPVVTGTVAHPEAQTYYSTEYYHRPSFEVNPIQPPWVSSPPIPNPISMAMQYPASPMSTPPVYWDPVSCGWVTFQSPSVLEPWAMYPSSHYYPQPQPSHPVAEYPFPYVTTSTLQPGIVAARPPSLAHSSSRVPPEGNQLDIRKIELGIDMRTTVMVKNIPNKMTDKELITYINKVCPRKIDFLYLRMDFQNGCNVGYAFVNFISVQDLLRFAKARLNEKWNIYSSEKVLQMSYANYQGKEALVEKFKNSCIMDEREEWRPKIFYSDAGPNQGLPEEFPKPTHIRRKERSSYNRGTLYPPGVSTGAGHYRYLDAGSRQQPPRAQVSAEDKRRRRGAAESVSFHSAVGVEPEDTARAG</sequence>
<feature type="domain" description="RRM" evidence="4">
    <location>
        <begin position="653"/>
        <end position="737"/>
    </location>
</feature>
<proteinExistence type="predicted"/>
<evidence type="ECO:0000256" key="3">
    <source>
        <dbReference type="SAM" id="MobiDB-lite"/>
    </source>
</evidence>
<keyword evidence="1 2" id="KW-0694">RNA-binding</keyword>